<protein>
    <submittedName>
        <fullName evidence="1">Uncharacterized protein</fullName>
    </submittedName>
</protein>
<organism evidence="1">
    <name type="scientific">viral metagenome</name>
    <dbReference type="NCBI Taxonomy" id="1070528"/>
    <lineage>
        <taxon>unclassified sequences</taxon>
        <taxon>metagenomes</taxon>
        <taxon>organismal metagenomes</taxon>
    </lineage>
</organism>
<evidence type="ECO:0000313" key="1">
    <source>
        <dbReference type="EMBL" id="QHT96319.1"/>
    </source>
</evidence>
<sequence length="127" mass="14474">MQEQDSTNILNIPRPKLKRETRASFAGSPMRTNKYESHDFLRFNNSLDLDKLLDNIQSTSFSEQNQSVNQTDTSIKIKILDTIQQVSFSEKNQPDTTIKNKLNNIDSLDKSKEDAVNLNIIANKDAT</sequence>
<proteinExistence type="predicted"/>
<dbReference type="EMBL" id="MN740255">
    <property type="protein sequence ID" value="QHT96319.1"/>
    <property type="molecule type" value="Genomic_DNA"/>
</dbReference>
<dbReference type="AlphaFoldDB" id="A0A6C0IUH0"/>
<reference evidence="1" key="1">
    <citation type="journal article" date="2020" name="Nature">
        <title>Giant virus diversity and host interactions through global metagenomics.</title>
        <authorList>
            <person name="Schulz F."/>
            <person name="Roux S."/>
            <person name="Paez-Espino D."/>
            <person name="Jungbluth S."/>
            <person name="Walsh D.A."/>
            <person name="Denef V.J."/>
            <person name="McMahon K.D."/>
            <person name="Konstantinidis K.T."/>
            <person name="Eloe-Fadrosh E.A."/>
            <person name="Kyrpides N.C."/>
            <person name="Woyke T."/>
        </authorList>
    </citation>
    <scope>NUCLEOTIDE SEQUENCE</scope>
    <source>
        <strain evidence="1">GVMAG-M-3300024302-11</strain>
    </source>
</reference>
<name>A0A6C0IUH0_9ZZZZ</name>
<accession>A0A6C0IUH0</accession>